<gene>
    <name evidence="1" type="ORF">ECPE_LOCUS8941</name>
</gene>
<organism evidence="3">
    <name type="scientific">Echinostoma caproni</name>
    <dbReference type="NCBI Taxonomy" id="27848"/>
    <lineage>
        <taxon>Eukaryota</taxon>
        <taxon>Metazoa</taxon>
        <taxon>Spiralia</taxon>
        <taxon>Lophotrochozoa</taxon>
        <taxon>Platyhelminthes</taxon>
        <taxon>Trematoda</taxon>
        <taxon>Digenea</taxon>
        <taxon>Plagiorchiida</taxon>
        <taxon>Echinostomata</taxon>
        <taxon>Echinostomatoidea</taxon>
        <taxon>Echinostomatidae</taxon>
        <taxon>Echinostoma</taxon>
    </lineage>
</organism>
<dbReference type="Proteomes" id="UP000272942">
    <property type="component" value="Unassembled WGS sequence"/>
</dbReference>
<evidence type="ECO:0000313" key="2">
    <source>
        <dbReference type="Proteomes" id="UP000272942"/>
    </source>
</evidence>
<reference evidence="3" key="1">
    <citation type="submission" date="2016-06" db="UniProtKB">
        <authorList>
            <consortium name="WormBaseParasite"/>
        </authorList>
    </citation>
    <scope>IDENTIFICATION</scope>
</reference>
<accession>A0A183APQ6</accession>
<dbReference type="EMBL" id="UZAN01046676">
    <property type="protein sequence ID" value="VDP84456.1"/>
    <property type="molecule type" value="Genomic_DNA"/>
</dbReference>
<name>A0A183APQ6_9TREM</name>
<dbReference type="SUPFAM" id="SSF116907">
    <property type="entry name" value="Hook domain"/>
    <property type="match status" value="1"/>
</dbReference>
<proteinExistence type="predicted"/>
<dbReference type="WBParaSite" id="ECPE_0000896901-mRNA-1">
    <property type="protein sequence ID" value="ECPE_0000896901-mRNA-1"/>
    <property type="gene ID" value="ECPE_0000896901"/>
</dbReference>
<dbReference type="AlphaFoldDB" id="A0A183APQ6"/>
<sequence length="152" mass="17407">MKYTSACPNNGLTKAPSSDLLFWAQLFLPESVELDPNKLIDGTFLGEVFQQIDGRTPVGNELCQSPETVKARLGNWHYVLRNLRNYYLNRRLLHKNISVKRKTPYCYLKFLFFTFPLTGVHSSTAPEVRRVESIASSSVHLARRRLCTHHVG</sequence>
<reference evidence="1 2" key="2">
    <citation type="submission" date="2018-11" db="EMBL/GenBank/DDBJ databases">
        <authorList>
            <consortium name="Pathogen Informatics"/>
        </authorList>
    </citation>
    <scope>NUCLEOTIDE SEQUENCE [LARGE SCALE GENOMIC DNA]</scope>
    <source>
        <strain evidence="1 2">Egypt</strain>
    </source>
</reference>
<evidence type="ECO:0000313" key="1">
    <source>
        <dbReference type="EMBL" id="VDP84456.1"/>
    </source>
</evidence>
<evidence type="ECO:0000313" key="3">
    <source>
        <dbReference type="WBParaSite" id="ECPE_0000896901-mRNA-1"/>
    </source>
</evidence>
<dbReference type="Gene3D" id="1.10.418.10">
    <property type="entry name" value="Calponin-like domain"/>
    <property type="match status" value="1"/>
</dbReference>
<dbReference type="OrthoDB" id="10562464at2759"/>
<dbReference type="InterPro" id="IPR036872">
    <property type="entry name" value="CH_dom_sf"/>
</dbReference>
<protein>
    <submittedName>
        <fullName evidence="3">Calponin-homology (CH) domain-containing protein</fullName>
    </submittedName>
</protein>
<keyword evidence="2" id="KW-1185">Reference proteome</keyword>